<feature type="domain" description="LIM zinc-binding" evidence="7">
    <location>
        <begin position="53"/>
        <end position="121"/>
    </location>
</feature>
<dbReference type="Gene3D" id="2.10.110.10">
    <property type="entry name" value="Cysteine Rich Protein"/>
    <property type="match status" value="2"/>
</dbReference>
<dbReference type="InterPro" id="IPR001781">
    <property type="entry name" value="Znf_LIM"/>
</dbReference>
<accession>A0A316UAR7</accession>
<feature type="region of interest" description="Disordered" evidence="6">
    <location>
        <begin position="431"/>
        <end position="564"/>
    </location>
</feature>
<dbReference type="InterPro" id="IPR008936">
    <property type="entry name" value="Rho_GTPase_activation_prot"/>
</dbReference>
<dbReference type="Gene3D" id="1.10.555.10">
    <property type="entry name" value="Rho GTPase activation protein"/>
    <property type="match status" value="1"/>
</dbReference>
<feature type="compositionally biased region" description="Low complexity" evidence="6">
    <location>
        <begin position="226"/>
        <end position="242"/>
    </location>
</feature>
<feature type="compositionally biased region" description="Polar residues" evidence="6">
    <location>
        <begin position="1023"/>
        <end position="1032"/>
    </location>
</feature>
<keyword evidence="1" id="KW-0343">GTPase activation</keyword>
<feature type="region of interest" description="Disordered" evidence="6">
    <location>
        <begin position="888"/>
        <end position="980"/>
    </location>
</feature>
<dbReference type="PROSITE" id="PS00479">
    <property type="entry name" value="ZF_DAG_PE_1"/>
    <property type="match status" value="1"/>
</dbReference>
<evidence type="ECO:0000256" key="1">
    <source>
        <dbReference type="ARBA" id="ARBA00022468"/>
    </source>
</evidence>
<feature type="domain" description="Rho-GAP" evidence="9">
    <location>
        <begin position="1154"/>
        <end position="1373"/>
    </location>
</feature>
<feature type="compositionally biased region" description="Low complexity" evidence="6">
    <location>
        <begin position="433"/>
        <end position="444"/>
    </location>
</feature>
<feature type="compositionally biased region" description="Polar residues" evidence="6">
    <location>
        <begin position="334"/>
        <end position="360"/>
    </location>
</feature>
<feature type="compositionally biased region" description="Low complexity" evidence="6">
    <location>
        <begin position="891"/>
        <end position="918"/>
    </location>
</feature>
<feature type="compositionally biased region" description="Basic residues" evidence="6">
    <location>
        <begin position="175"/>
        <end position="187"/>
    </location>
</feature>
<dbReference type="PROSITE" id="PS00478">
    <property type="entry name" value="LIM_DOMAIN_1"/>
    <property type="match status" value="2"/>
</dbReference>
<evidence type="ECO:0000259" key="8">
    <source>
        <dbReference type="PROSITE" id="PS50081"/>
    </source>
</evidence>
<evidence type="ECO:0000256" key="5">
    <source>
        <dbReference type="SAM" id="Coils"/>
    </source>
</evidence>
<evidence type="ECO:0000313" key="10">
    <source>
        <dbReference type="EMBL" id="PWN22306.1"/>
    </source>
</evidence>
<evidence type="ECO:0000313" key="11">
    <source>
        <dbReference type="Proteomes" id="UP000245942"/>
    </source>
</evidence>
<dbReference type="GO" id="GO:0046872">
    <property type="term" value="F:metal ion binding"/>
    <property type="evidence" value="ECO:0007669"/>
    <property type="project" value="UniProtKB-KW"/>
</dbReference>
<dbReference type="GeneID" id="37013681"/>
<feature type="compositionally biased region" description="Low complexity" evidence="6">
    <location>
        <begin position="304"/>
        <end position="321"/>
    </location>
</feature>
<dbReference type="CDD" id="cd09395">
    <property type="entry name" value="LIM2_Rga"/>
    <property type="match status" value="1"/>
</dbReference>
<dbReference type="PANTHER" id="PTHR46075">
    <property type="entry name" value="CHIMERIN FAMILY MEMBER"/>
    <property type="match status" value="1"/>
</dbReference>
<dbReference type="InterPro" id="IPR000198">
    <property type="entry name" value="RhoGAP_dom"/>
</dbReference>
<sequence>MGEPAAAPLAQTDSLLDSQPEASTSGVPGWQTSTPVPHEQDEEVDQSEEVGDVLCGGCGKLINEDSAQGGVIHFATQLWHLECFRCAKCSQPVSTDRDDILLLSDGHPICASCNYSCQICGLPILEEAIMTGDESYHATCFTCRSCKEPIKELVFAKTSQGIYCMPCHSERVARSRRHSEARKKSGKHRDGSTRRARQPTDGSQSTDKATNADDTATHSQLPPSEPSAASIATSASLASTTEGTRAQDSEVSQHSDQTLHPLLPGHTENGTGEASLPSRAVTPSSELPTTPQMPSPPLGTHLTSLQSQSQSQLRSPFSSSPAQNYSRPVPPSAGATSMSRGVSSSANHQEPSTSTASPPSRLSAADSTRKRESPLPATPIGASAGLTTAGAPPNGMGDDHHSQQGSVQHVPVIRRSSDSDAKDAVAALRSITASESAPSHASPSTRPGSAAAIKVERASSSQGFGADGRITPTPTVSGTANYERILGSPLRHSSSPAAAIQESPVLPRSPSGLLPRASHFSSSSEDDAESRERSATAPVKRASRLSHMELSSQDPAIPKRLDGLSPEPALAETFSFYDADFANLIDSISDNDLERTASQMSSPVLVDDASSPFADGRAQRRSHGQVELSSTDETQMVTSQSAASMMTIQARMRESMSQARDGQVSMETAFIEMVLQELDDTRNRMKALRSKYDQLKRASQYAVQGIDYARVEYDAQRQARSDAEMEMLKLKERLAEQASKLAALAHSEKQQETLDQRSKDIKTSLQDMTKSLTKLTVERDLKAAEVAELIAVQEGRSQLPSGPDASSNGEAEKLLQSRLSLRLDDVKARYRQDIEHLTDQRNELLIEIEDLRQSRDVYLEETETLNTRNEELNTLLSRLTAKVESMSLADQSSSVSSRQSSRSVQAGPGAGAGKSSSGFGFGFSTRGGRGHAVSPSIASSRDGFTGGSSAGYHSAADPEPTTSGPAPSRGAMNLPPQAAAQTRAEAVALASLASSSGASLPLAPSNSAQGGANNKKFKWMKPISSSKNSNPQGLAGPPVSPSPPMPPPKNGHHGHTSSASLQPSLFSSQREKELISHEQIVREHVFVPFHVLRPTRCFACQKNMWGQSEVRCASCGQVCHSKCLSSLPISCTQPYLGRADELGSEPAGPSMFGRSLVEQAAAEGRDIPLVVEKCIQAVERNGMDYEGIYRKSGGSSQLRVITQLFERGSHFDLDDVERFNDVSAVTSVLKNYFRELPEPLMTYELHEGFIKCIEQFKTSKTNERPSSSAGESGPLASGSAGPENGKVEDAKLQKMREMVGQLPRAHLETLKLLIGHLNQVARRSDENRMTARNLGVVFGPTLMKSPDASKEFSEMGGKSLTVEYLTERYQDVFA</sequence>
<dbReference type="PROSITE" id="PS50081">
    <property type="entry name" value="ZF_DAG_PE_2"/>
    <property type="match status" value="1"/>
</dbReference>
<feature type="compositionally biased region" description="Polar residues" evidence="6">
    <location>
        <begin position="1260"/>
        <end position="1270"/>
    </location>
</feature>
<dbReference type="Proteomes" id="UP000245942">
    <property type="component" value="Unassembled WGS sequence"/>
</dbReference>
<evidence type="ECO:0000259" key="7">
    <source>
        <dbReference type="PROSITE" id="PS50023"/>
    </source>
</evidence>
<dbReference type="CDD" id="cd00159">
    <property type="entry name" value="RhoGAP"/>
    <property type="match status" value="1"/>
</dbReference>
<dbReference type="Pfam" id="PF00412">
    <property type="entry name" value="LIM"/>
    <property type="match status" value="2"/>
</dbReference>
<keyword evidence="5" id="KW-0175">Coiled coil</keyword>
<dbReference type="PROSITE" id="PS50238">
    <property type="entry name" value="RHOGAP"/>
    <property type="match status" value="1"/>
</dbReference>
<feature type="region of interest" description="Disordered" evidence="6">
    <location>
        <begin position="1"/>
        <end position="46"/>
    </location>
</feature>
<feature type="compositionally biased region" description="Polar residues" evidence="6">
    <location>
        <begin position="11"/>
        <end position="35"/>
    </location>
</feature>
<dbReference type="OrthoDB" id="79452at2759"/>
<feature type="compositionally biased region" description="Pro residues" evidence="6">
    <location>
        <begin position="1038"/>
        <end position="1049"/>
    </location>
</feature>
<name>A0A316UAR7_9BASI</name>
<keyword evidence="11" id="KW-1185">Reference proteome</keyword>
<dbReference type="InterPro" id="IPR046349">
    <property type="entry name" value="C1-like_sf"/>
</dbReference>
<dbReference type="Gene3D" id="3.30.60.20">
    <property type="match status" value="1"/>
</dbReference>
<organism evidence="10 11">
    <name type="scientific">Pseudomicrostroma glucosiphilum</name>
    <dbReference type="NCBI Taxonomy" id="1684307"/>
    <lineage>
        <taxon>Eukaryota</taxon>
        <taxon>Fungi</taxon>
        <taxon>Dikarya</taxon>
        <taxon>Basidiomycota</taxon>
        <taxon>Ustilaginomycotina</taxon>
        <taxon>Exobasidiomycetes</taxon>
        <taxon>Microstromatales</taxon>
        <taxon>Microstromatales incertae sedis</taxon>
        <taxon>Pseudomicrostroma</taxon>
    </lineage>
</organism>
<dbReference type="PROSITE" id="PS50023">
    <property type="entry name" value="LIM_DOMAIN_2"/>
    <property type="match status" value="1"/>
</dbReference>
<keyword evidence="4" id="KW-0440">LIM domain</keyword>
<reference evidence="10 11" key="1">
    <citation type="journal article" date="2018" name="Mol. Biol. Evol.">
        <title>Broad Genomic Sampling Reveals a Smut Pathogenic Ancestry of the Fungal Clade Ustilaginomycotina.</title>
        <authorList>
            <person name="Kijpornyongpan T."/>
            <person name="Mondo S.J."/>
            <person name="Barry K."/>
            <person name="Sandor L."/>
            <person name="Lee J."/>
            <person name="Lipzen A."/>
            <person name="Pangilinan J."/>
            <person name="LaButti K."/>
            <person name="Hainaut M."/>
            <person name="Henrissat B."/>
            <person name="Grigoriev I.V."/>
            <person name="Spatafora J.W."/>
            <person name="Aime M.C."/>
        </authorList>
    </citation>
    <scope>NUCLEOTIDE SEQUENCE [LARGE SCALE GENOMIC DNA]</scope>
    <source>
        <strain evidence="10 11">MCA 4718</strain>
    </source>
</reference>
<evidence type="ECO:0000259" key="9">
    <source>
        <dbReference type="PROSITE" id="PS50238"/>
    </source>
</evidence>
<gene>
    <name evidence="10" type="ORF">BCV69DRAFT_281312</name>
</gene>
<keyword evidence="2 4" id="KW-0479">Metal-binding</keyword>
<dbReference type="GO" id="GO:0005096">
    <property type="term" value="F:GTPase activator activity"/>
    <property type="evidence" value="ECO:0007669"/>
    <property type="project" value="UniProtKB-KW"/>
</dbReference>
<dbReference type="Pfam" id="PF00130">
    <property type="entry name" value="C1_1"/>
    <property type="match status" value="1"/>
</dbReference>
<evidence type="ECO:0000256" key="2">
    <source>
        <dbReference type="ARBA" id="ARBA00022723"/>
    </source>
</evidence>
<evidence type="ECO:0000256" key="3">
    <source>
        <dbReference type="ARBA" id="ARBA00022833"/>
    </source>
</evidence>
<feature type="region of interest" description="Disordered" evidence="6">
    <location>
        <begin position="599"/>
        <end position="630"/>
    </location>
</feature>
<feature type="domain" description="Phorbol-ester/DAG-type" evidence="8">
    <location>
        <begin position="1083"/>
        <end position="1131"/>
    </location>
</feature>
<dbReference type="SUPFAM" id="SSF57889">
    <property type="entry name" value="Cysteine-rich domain"/>
    <property type="match status" value="1"/>
</dbReference>
<feature type="compositionally biased region" description="Polar residues" evidence="6">
    <location>
        <begin position="281"/>
        <end position="290"/>
    </location>
</feature>
<dbReference type="RefSeq" id="XP_025349466.1">
    <property type="nucleotide sequence ID" value="XM_025491947.1"/>
</dbReference>
<feature type="region of interest" description="Disordered" evidence="6">
    <location>
        <begin position="1021"/>
        <end position="1061"/>
    </location>
</feature>
<feature type="coiled-coil region" evidence="5">
    <location>
        <begin position="827"/>
        <end position="882"/>
    </location>
</feature>
<dbReference type="Pfam" id="PF00620">
    <property type="entry name" value="RhoGAP"/>
    <property type="match status" value="1"/>
</dbReference>
<dbReference type="PANTHER" id="PTHR46075:SF2">
    <property type="entry name" value="RHO GTPASE ACTIVATING PROTEIN AT 5A, ISOFORM A"/>
    <property type="match status" value="1"/>
</dbReference>
<dbReference type="SMART" id="SM00132">
    <property type="entry name" value="LIM"/>
    <property type="match status" value="2"/>
</dbReference>
<keyword evidence="3 4" id="KW-0862">Zinc</keyword>
<evidence type="ECO:0000256" key="6">
    <source>
        <dbReference type="SAM" id="MobiDB-lite"/>
    </source>
</evidence>
<dbReference type="EMBL" id="KZ819323">
    <property type="protein sequence ID" value="PWN22306.1"/>
    <property type="molecule type" value="Genomic_DNA"/>
</dbReference>
<proteinExistence type="predicted"/>
<evidence type="ECO:0000256" key="4">
    <source>
        <dbReference type="PROSITE-ProRule" id="PRU00125"/>
    </source>
</evidence>
<dbReference type="InterPro" id="IPR051854">
    <property type="entry name" value="Rho-type_GAP"/>
</dbReference>
<feature type="coiled-coil region" evidence="5">
    <location>
        <begin position="671"/>
        <end position="740"/>
    </location>
</feature>
<dbReference type="CDD" id="cd00029">
    <property type="entry name" value="C1"/>
    <property type="match status" value="1"/>
</dbReference>
<protein>
    <submittedName>
        <fullName evidence="10">RhoGAP-domain-containing protein</fullName>
    </submittedName>
</protein>
<dbReference type="GO" id="GO:0007165">
    <property type="term" value="P:signal transduction"/>
    <property type="evidence" value="ECO:0007669"/>
    <property type="project" value="InterPro"/>
</dbReference>
<dbReference type="SMART" id="SM00109">
    <property type="entry name" value="C1"/>
    <property type="match status" value="1"/>
</dbReference>
<feature type="region of interest" description="Disordered" evidence="6">
    <location>
        <begin position="1260"/>
        <end position="1286"/>
    </location>
</feature>
<feature type="region of interest" description="Disordered" evidence="6">
    <location>
        <begin position="175"/>
        <end position="408"/>
    </location>
</feature>
<dbReference type="SUPFAM" id="SSF48350">
    <property type="entry name" value="GTPase activation domain, GAP"/>
    <property type="match status" value="1"/>
</dbReference>
<dbReference type="STRING" id="1684307.A0A316UAR7"/>
<dbReference type="InterPro" id="IPR002219">
    <property type="entry name" value="PKC_DAG/PE"/>
</dbReference>
<dbReference type="SMART" id="SM00324">
    <property type="entry name" value="RhoGAP"/>
    <property type="match status" value="1"/>
</dbReference>